<reference evidence="2 3" key="1">
    <citation type="submission" date="2021-06" db="EMBL/GenBank/DDBJ databases">
        <title>FDA dAtabase for Regulatory Grade micrObial Sequences (FDA-ARGOS): Supporting development and validation of Infectious Disease Dx tests.</title>
        <authorList>
            <person name="Sproer C."/>
            <person name="Gronow S."/>
            <person name="Severitt S."/>
            <person name="Schroder I."/>
            <person name="Tallon L."/>
            <person name="Sadzewicz L."/>
            <person name="Zhao X."/>
            <person name="Boylan J."/>
            <person name="Ott S."/>
            <person name="Bowen H."/>
            <person name="Vavikolanu K."/>
            <person name="Mehta A."/>
            <person name="Aluvathingal J."/>
            <person name="Nadendla S."/>
            <person name="Lowell S."/>
            <person name="Myers T."/>
            <person name="Yan Y."/>
        </authorList>
    </citation>
    <scope>NUCLEOTIDE SEQUENCE [LARGE SCALE GENOMIC DNA]</scope>
    <source>
        <strain evidence="2 3">FDAARGOS 1425</strain>
    </source>
</reference>
<gene>
    <name evidence="2" type="ORF">I6L55_08145</name>
</gene>
<feature type="region of interest" description="Disordered" evidence="1">
    <location>
        <begin position="1"/>
        <end position="20"/>
    </location>
</feature>
<keyword evidence="3" id="KW-1185">Reference proteome</keyword>
<accession>A0ABX8KX53</accession>
<proteinExistence type="predicted"/>
<name>A0ABX8KX53_9CORY</name>
<dbReference type="GeneID" id="92750148"/>
<dbReference type="RefSeq" id="WP_208856583.1">
    <property type="nucleotide sequence ID" value="NZ_CP047198.1"/>
</dbReference>
<evidence type="ECO:0000313" key="2">
    <source>
        <dbReference type="EMBL" id="QXB17864.1"/>
    </source>
</evidence>
<dbReference type="EMBL" id="CP077302">
    <property type="protein sequence ID" value="QXB17864.1"/>
    <property type="molecule type" value="Genomic_DNA"/>
</dbReference>
<sequence>MHSTGPEIVQPPQSGRFDGATIPPFANLMHSVLARYAVGSSTRNNEENSTEKGGKVIEFIATITAIWLTILKTREHFTKYPLKKKNPPEIEK</sequence>
<dbReference type="Proteomes" id="UP000683520">
    <property type="component" value="Chromosome"/>
</dbReference>
<organism evidence="2 3">
    <name type="scientific">Corynebacterium coyleae</name>
    <dbReference type="NCBI Taxonomy" id="53374"/>
    <lineage>
        <taxon>Bacteria</taxon>
        <taxon>Bacillati</taxon>
        <taxon>Actinomycetota</taxon>
        <taxon>Actinomycetes</taxon>
        <taxon>Mycobacteriales</taxon>
        <taxon>Corynebacteriaceae</taxon>
        <taxon>Corynebacterium</taxon>
    </lineage>
</organism>
<protein>
    <submittedName>
        <fullName evidence="2">Uncharacterized protein</fullName>
    </submittedName>
</protein>
<evidence type="ECO:0000256" key="1">
    <source>
        <dbReference type="SAM" id="MobiDB-lite"/>
    </source>
</evidence>
<evidence type="ECO:0000313" key="3">
    <source>
        <dbReference type="Proteomes" id="UP000683520"/>
    </source>
</evidence>